<protein>
    <submittedName>
        <fullName evidence="2">Uncharacterized protein</fullName>
    </submittedName>
</protein>
<dbReference type="GeneID" id="20828281"/>
<evidence type="ECO:0000313" key="3">
    <source>
        <dbReference type="Proteomes" id="UP000008065"/>
    </source>
</evidence>
<accession>F8MZN9</accession>
<sequence length="50" mass="5507">MEGLENEEMLPRTAAHLILGPSDHHRRPAKSGTRQPKTGAAKLPRGREAH</sequence>
<organism evidence="2 3">
    <name type="scientific">Neurospora tetrasperma (strain FGSC 2508 / ATCC MYA-4615 / P0657)</name>
    <dbReference type="NCBI Taxonomy" id="510951"/>
    <lineage>
        <taxon>Eukaryota</taxon>
        <taxon>Fungi</taxon>
        <taxon>Dikarya</taxon>
        <taxon>Ascomycota</taxon>
        <taxon>Pezizomycotina</taxon>
        <taxon>Sordariomycetes</taxon>
        <taxon>Sordariomycetidae</taxon>
        <taxon>Sordariales</taxon>
        <taxon>Sordariaceae</taxon>
        <taxon>Neurospora</taxon>
    </lineage>
</organism>
<dbReference type="RefSeq" id="XP_009854945.1">
    <property type="nucleotide sequence ID" value="XM_009856643.1"/>
</dbReference>
<dbReference type="VEuPathDB" id="FungiDB:NEUTE1DRAFT_50921"/>
<reference evidence="3" key="1">
    <citation type="journal article" date="2011" name="Genetics">
        <title>Massive changes in genome architecture accompany the transition to self-fertility in the filamentous fungus Neurospora tetrasperma.</title>
        <authorList>
            <person name="Ellison C.E."/>
            <person name="Stajich J.E."/>
            <person name="Jacobson D.J."/>
            <person name="Natvig D.O."/>
            <person name="Lapidus A."/>
            <person name="Foster B."/>
            <person name="Aerts A."/>
            <person name="Riley R."/>
            <person name="Lindquist E.A."/>
            <person name="Grigoriev I.V."/>
            <person name="Taylor J.W."/>
        </authorList>
    </citation>
    <scope>NUCLEOTIDE SEQUENCE [LARGE SCALE GENOMIC DNA]</scope>
    <source>
        <strain evidence="3">FGSC 2508 / P0657</strain>
    </source>
</reference>
<name>F8MZN9_NEUT8</name>
<gene>
    <name evidence="2" type="ORF">NEUTE1DRAFT_50921</name>
</gene>
<proteinExistence type="predicted"/>
<dbReference type="AlphaFoldDB" id="F8MZN9"/>
<feature type="region of interest" description="Disordered" evidence="1">
    <location>
        <begin position="1"/>
        <end position="50"/>
    </location>
</feature>
<dbReference type="HOGENOM" id="CLU_3069245_0_0_1"/>
<evidence type="ECO:0000313" key="2">
    <source>
        <dbReference type="EMBL" id="EGO53729.1"/>
    </source>
</evidence>
<evidence type="ECO:0000256" key="1">
    <source>
        <dbReference type="SAM" id="MobiDB-lite"/>
    </source>
</evidence>
<dbReference type="KEGG" id="nte:NEUTE1DRAFT50921"/>
<keyword evidence="3" id="KW-1185">Reference proteome</keyword>
<dbReference type="EMBL" id="GL891382">
    <property type="protein sequence ID" value="EGO53729.1"/>
    <property type="molecule type" value="Genomic_DNA"/>
</dbReference>
<dbReference type="Proteomes" id="UP000008065">
    <property type="component" value="Unassembled WGS sequence"/>
</dbReference>